<dbReference type="AlphaFoldDB" id="A0A2W6P1Q4"/>
<dbReference type="Proteomes" id="UP000249204">
    <property type="component" value="Unassembled WGS sequence"/>
</dbReference>
<dbReference type="PROSITE" id="PS51257">
    <property type="entry name" value="PROKAR_LIPOPROTEIN"/>
    <property type="match status" value="1"/>
</dbReference>
<comment type="caution">
    <text evidence="1">The sequence shown here is derived from an EMBL/GenBank/DDBJ whole genome shotgun (WGS) entry which is preliminary data.</text>
</comment>
<accession>A0A2W6P1Q4</accession>
<reference evidence="1 2" key="1">
    <citation type="submission" date="2018-06" db="EMBL/GenBank/DDBJ databases">
        <title>Isolation of heavy metals resistant Paenibacillus silvae NC2 from Gold-Copper mine in ZiJin, China.</title>
        <authorList>
            <person name="Xu J."/>
            <person name="Mazhar H.S."/>
            <person name="Rensing C."/>
        </authorList>
    </citation>
    <scope>NUCLEOTIDE SEQUENCE [LARGE SCALE GENOMIC DNA]</scope>
    <source>
        <strain evidence="1 2">NC2</strain>
    </source>
</reference>
<dbReference type="EMBL" id="QKWW01000128">
    <property type="protein sequence ID" value="PZT52116.1"/>
    <property type="molecule type" value="Genomic_DNA"/>
</dbReference>
<evidence type="ECO:0000313" key="1">
    <source>
        <dbReference type="EMBL" id="PZT52116.1"/>
    </source>
</evidence>
<organism evidence="1 2">
    <name type="scientific">Paenibacillus silvae</name>
    <dbReference type="NCBI Taxonomy" id="1325358"/>
    <lineage>
        <taxon>Bacteria</taxon>
        <taxon>Bacillati</taxon>
        <taxon>Bacillota</taxon>
        <taxon>Bacilli</taxon>
        <taxon>Bacillales</taxon>
        <taxon>Paenibacillaceae</taxon>
        <taxon>Paenibacillus</taxon>
    </lineage>
</organism>
<sequence length="115" mass="13330">MQRLRKVTLIFVIILLLGGCIGMTERQLKDQEILDRAETLAIDYLKNTYHLDVTITKKKILPKMAMSRVTVYGYVTGHEDQTFSVHINYETNQQESFGYSKQLKKALNDEGYNLQ</sequence>
<evidence type="ECO:0008006" key="3">
    <source>
        <dbReference type="Google" id="ProtNLM"/>
    </source>
</evidence>
<evidence type="ECO:0000313" key="2">
    <source>
        <dbReference type="Proteomes" id="UP000249204"/>
    </source>
</evidence>
<proteinExistence type="predicted"/>
<protein>
    <recommendedName>
        <fullName evidence="3">DUF1433 domain-containing protein</fullName>
    </recommendedName>
</protein>
<gene>
    <name evidence="1" type="ORF">DN757_29045</name>
</gene>
<name>A0A2W6P1Q4_9BACL</name>